<dbReference type="RefSeq" id="WP_184102789.1">
    <property type="nucleotide sequence ID" value="NZ_JACHHN010000009.1"/>
</dbReference>
<comment type="subcellular location">
    <subcellularLocation>
        <location evidence="1">Membrane</location>
        <topology evidence="1">Multi-pass membrane protein</topology>
    </subcellularLocation>
</comment>
<dbReference type="Proteomes" id="UP000543030">
    <property type="component" value="Unassembled WGS sequence"/>
</dbReference>
<comment type="caution">
    <text evidence="9">The sequence shown here is derived from an EMBL/GenBank/DDBJ whole genome shotgun (WGS) entry which is preliminary data.</text>
</comment>
<evidence type="ECO:0000259" key="8">
    <source>
        <dbReference type="Pfam" id="PF15864"/>
    </source>
</evidence>
<evidence type="ECO:0000313" key="9">
    <source>
        <dbReference type="EMBL" id="MBB5193143.1"/>
    </source>
</evidence>
<dbReference type="GO" id="GO:0016020">
    <property type="term" value="C:membrane"/>
    <property type="evidence" value="ECO:0007669"/>
    <property type="project" value="UniProtKB-SubCell"/>
</dbReference>
<dbReference type="PANTHER" id="PTHR37422:SF21">
    <property type="entry name" value="EXOQ-LIKE PROTEIN"/>
    <property type="match status" value="1"/>
</dbReference>
<evidence type="ECO:0000313" key="10">
    <source>
        <dbReference type="Proteomes" id="UP000543030"/>
    </source>
</evidence>
<feature type="transmembrane region" description="Helical" evidence="5">
    <location>
        <begin position="165"/>
        <end position="181"/>
    </location>
</feature>
<evidence type="ECO:0000256" key="3">
    <source>
        <dbReference type="ARBA" id="ARBA00022989"/>
    </source>
</evidence>
<dbReference type="InterPro" id="IPR051533">
    <property type="entry name" value="WaaL-like"/>
</dbReference>
<evidence type="ECO:0000256" key="4">
    <source>
        <dbReference type="ARBA" id="ARBA00023136"/>
    </source>
</evidence>
<dbReference type="PANTHER" id="PTHR37422">
    <property type="entry name" value="TEICHURONIC ACID BIOSYNTHESIS PROTEIN TUAE"/>
    <property type="match status" value="1"/>
</dbReference>
<evidence type="ECO:0000256" key="2">
    <source>
        <dbReference type="ARBA" id="ARBA00022692"/>
    </source>
</evidence>
<dbReference type="InterPro" id="IPR021797">
    <property type="entry name" value="Wzy_C_2"/>
</dbReference>
<keyword evidence="2 5" id="KW-0812">Transmembrane</keyword>
<proteinExistence type="predicted"/>
<feature type="transmembrane region" description="Helical" evidence="5">
    <location>
        <begin position="209"/>
        <end position="227"/>
    </location>
</feature>
<dbReference type="Pfam" id="PF11846">
    <property type="entry name" value="Wzy_C_2"/>
    <property type="match status" value="1"/>
</dbReference>
<evidence type="ECO:0000256" key="1">
    <source>
        <dbReference type="ARBA" id="ARBA00004141"/>
    </source>
</evidence>
<keyword evidence="4 5" id="KW-0472">Membrane</keyword>
<feature type="transmembrane region" description="Helical" evidence="5">
    <location>
        <begin position="344"/>
        <end position="363"/>
    </location>
</feature>
<feature type="transmembrane region" description="Helical" evidence="5">
    <location>
        <begin position="68"/>
        <end position="88"/>
    </location>
</feature>
<feature type="transmembrane region" description="Helical" evidence="5">
    <location>
        <begin position="38"/>
        <end position="56"/>
    </location>
</feature>
<feature type="transmembrane region" description="Helical" evidence="5">
    <location>
        <begin position="7"/>
        <end position="26"/>
    </location>
</feature>
<dbReference type="InterPro" id="IPR007016">
    <property type="entry name" value="O-antigen_ligase-rel_domated"/>
</dbReference>
<evidence type="ECO:0000259" key="6">
    <source>
        <dbReference type="Pfam" id="PF04932"/>
    </source>
</evidence>
<feature type="domain" description="Protein glycosylation ligase" evidence="8">
    <location>
        <begin position="155"/>
        <end position="179"/>
    </location>
</feature>
<feature type="transmembrane region" description="Helical" evidence="5">
    <location>
        <begin position="94"/>
        <end position="112"/>
    </location>
</feature>
<keyword evidence="10" id="KW-1185">Reference proteome</keyword>
<protein>
    <submittedName>
        <fullName evidence="9">O-antigen ligase</fullName>
    </submittedName>
</protein>
<feature type="domain" description="O-antigen ligase-related" evidence="6">
    <location>
        <begin position="193"/>
        <end position="350"/>
    </location>
</feature>
<dbReference type="GO" id="GO:0016874">
    <property type="term" value="F:ligase activity"/>
    <property type="evidence" value="ECO:0007669"/>
    <property type="project" value="UniProtKB-KW"/>
</dbReference>
<feature type="transmembrane region" description="Helical" evidence="5">
    <location>
        <begin position="423"/>
        <end position="444"/>
    </location>
</feature>
<keyword evidence="9" id="KW-0436">Ligase</keyword>
<feature type="transmembrane region" description="Helical" evidence="5">
    <location>
        <begin position="188"/>
        <end position="203"/>
    </location>
</feature>
<dbReference type="PROSITE" id="PS51257">
    <property type="entry name" value="PROKAR_LIPOPROTEIN"/>
    <property type="match status" value="1"/>
</dbReference>
<feature type="transmembrane region" description="Helical" evidence="5">
    <location>
        <begin position="124"/>
        <end position="145"/>
    </location>
</feature>
<keyword evidence="3 5" id="KW-1133">Transmembrane helix</keyword>
<evidence type="ECO:0000256" key="5">
    <source>
        <dbReference type="SAM" id="Phobius"/>
    </source>
</evidence>
<gene>
    <name evidence="9" type="ORF">HNQ50_003897</name>
</gene>
<accession>A0A840RLU6</accession>
<sequence length="589" mass="65142">MKTHPSLRIYQALLFLLACVPCGIPFRYPPNPVFPSELAAYGFCALIVMAAATLPASNRRSGPPLMSWPWLALAAVLAVQIVAMPVIYWSERTIPMSYMLGAALVVWSLSLARDEHGLEPLAVALAWGLLIGALFNTGLSIPQIIHVQQTGNGLVFGNIGQKNMYGHYLAWGLAAAAWLGAHRRLQGWAFWVLAIWLTLSMAWCGSRSIFLYAGAWLVFGGILFFSTRGDNRRFATLLFGAAVLILAMQFVAPVINHLAQASLHAKNEVPTGLDRLDSNGARRLVEWQKALIVFREHPLLGIGWGGYGAESVRLQVIPEFAKVVEPVLFTHCHNSLLNLMAETGVVGAGVVVVPILIAFIALWRRRHDPVAVFGAAMVLVSILHSLVEYPLWYFHFLGPFALMLFMMYDGTPGSGLSSLQTRLGGLLAGLVALGLGIAGLVYYLQLYPIMDNTAKVKENERRIHILEGMRKNPFLDYFAEFGLSNFVVANRSDMGWKMGIVSQLDRLHPYPGQLSDESIMRALMGDQGMAHQRMREAVYSFPDSLGYYRHEIERFPNEPAVQALLVDVEAGEKMYGKQPYDPNDDSDDD</sequence>
<name>A0A840RLU6_9NEIS</name>
<evidence type="ECO:0000259" key="7">
    <source>
        <dbReference type="Pfam" id="PF11846"/>
    </source>
</evidence>
<feature type="domain" description="Virulence factor membrane-bound polymerase C-terminal" evidence="7">
    <location>
        <begin position="374"/>
        <end position="544"/>
    </location>
</feature>
<feature type="transmembrane region" description="Helical" evidence="5">
    <location>
        <begin position="370"/>
        <end position="387"/>
    </location>
</feature>
<feature type="transmembrane region" description="Helical" evidence="5">
    <location>
        <begin position="234"/>
        <end position="255"/>
    </location>
</feature>
<dbReference type="EMBL" id="JACHHN010000009">
    <property type="protein sequence ID" value="MBB5193143.1"/>
    <property type="molecule type" value="Genomic_DNA"/>
</dbReference>
<dbReference type="InterPro" id="IPR031726">
    <property type="entry name" value="PglL_A"/>
</dbReference>
<reference evidence="9 10" key="1">
    <citation type="submission" date="2020-08" db="EMBL/GenBank/DDBJ databases">
        <title>Genomic Encyclopedia of Type Strains, Phase IV (KMG-IV): sequencing the most valuable type-strain genomes for metagenomic binning, comparative biology and taxonomic classification.</title>
        <authorList>
            <person name="Goeker M."/>
        </authorList>
    </citation>
    <scope>NUCLEOTIDE SEQUENCE [LARGE SCALE GENOMIC DNA]</scope>
    <source>
        <strain evidence="9 10">DSM 18233</strain>
    </source>
</reference>
<dbReference type="Pfam" id="PF04932">
    <property type="entry name" value="Wzy_C"/>
    <property type="match status" value="1"/>
</dbReference>
<dbReference type="Pfam" id="PF15864">
    <property type="entry name" value="PglL_A"/>
    <property type="match status" value="1"/>
</dbReference>
<organism evidence="9 10">
    <name type="scientific">Silvimonas terrae</name>
    <dbReference type="NCBI Taxonomy" id="300266"/>
    <lineage>
        <taxon>Bacteria</taxon>
        <taxon>Pseudomonadati</taxon>
        <taxon>Pseudomonadota</taxon>
        <taxon>Betaproteobacteria</taxon>
        <taxon>Neisseriales</taxon>
        <taxon>Chitinibacteraceae</taxon>
        <taxon>Silvimonas</taxon>
    </lineage>
</organism>
<dbReference type="AlphaFoldDB" id="A0A840RLU6"/>